<dbReference type="Proteomes" id="UP001270362">
    <property type="component" value="Unassembled WGS sequence"/>
</dbReference>
<gene>
    <name evidence="1" type="ORF">B0T22DRAFT_483889</name>
</gene>
<evidence type="ECO:0000313" key="2">
    <source>
        <dbReference type="Proteomes" id="UP001270362"/>
    </source>
</evidence>
<protein>
    <submittedName>
        <fullName evidence="1">Uncharacterized protein</fullName>
    </submittedName>
</protein>
<proteinExistence type="predicted"/>
<name>A0AAE0X3H9_9PEZI</name>
<keyword evidence="2" id="KW-1185">Reference proteome</keyword>
<dbReference type="AlphaFoldDB" id="A0AAE0X3H9"/>
<evidence type="ECO:0000313" key="1">
    <source>
        <dbReference type="EMBL" id="KAK3684105.1"/>
    </source>
</evidence>
<reference evidence="1" key="1">
    <citation type="journal article" date="2023" name="Mol. Phylogenet. Evol.">
        <title>Genome-scale phylogeny and comparative genomics of the fungal order Sordariales.</title>
        <authorList>
            <person name="Hensen N."/>
            <person name="Bonometti L."/>
            <person name="Westerberg I."/>
            <person name="Brannstrom I.O."/>
            <person name="Guillou S."/>
            <person name="Cros-Aarteil S."/>
            <person name="Calhoun S."/>
            <person name="Haridas S."/>
            <person name="Kuo A."/>
            <person name="Mondo S."/>
            <person name="Pangilinan J."/>
            <person name="Riley R."/>
            <person name="LaButti K."/>
            <person name="Andreopoulos B."/>
            <person name="Lipzen A."/>
            <person name="Chen C."/>
            <person name="Yan M."/>
            <person name="Daum C."/>
            <person name="Ng V."/>
            <person name="Clum A."/>
            <person name="Steindorff A."/>
            <person name="Ohm R.A."/>
            <person name="Martin F."/>
            <person name="Silar P."/>
            <person name="Natvig D.O."/>
            <person name="Lalanne C."/>
            <person name="Gautier V."/>
            <person name="Ament-Velasquez S.L."/>
            <person name="Kruys A."/>
            <person name="Hutchinson M.I."/>
            <person name="Powell A.J."/>
            <person name="Barry K."/>
            <person name="Miller A.N."/>
            <person name="Grigoriev I.V."/>
            <person name="Debuchy R."/>
            <person name="Gladieux P."/>
            <person name="Hiltunen Thoren M."/>
            <person name="Johannesson H."/>
        </authorList>
    </citation>
    <scope>NUCLEOTIDE SEQUENCE</scope>
    <source>
        <strain evidence="1">CBS 314.62</strain>
    </source>
</reference>
<dbReference type="EMBL" id="JAULSO010000004">
    <property type="protein sequence ID" value="KAK3684105.1"/>
    <property type="molecule type" value="Genomic_DNA"/>
</dbReference>
<sequence length="85" mass="9869">MWHSHILTEADRILLETAPINEICAKLEERFKIDHAIAKQYVRTALFGMQQMARGADIQSFESVIRKIAREKHGASLYRQPQSQF</sequence>
<accession>A0AAE0X3H9</accession>
<reference evidence="1" key="2">
    <citation type="submission" date="2023-06" db="EMBL/GenBank/DDBJ databases">
        <authorList>
            <consortium name="Lawrence Berkeley National Laboratory"/>
            <person name="Haridas S."/>
            <person name="Hensen N."/>
            <person name="Bonometti L."/>
            <person name="Westerberg I."/>
            <person name="Brannstrom I.O."/>
            <person name="Guillou S."/>
            <person name="Cros-Aarteil S."/>
            <person name="Calhoun S."/>
            <person name="Kuo A."/>
            <person name="Mondo S."/>
            <person name="Pangilinan J."/>
            <person name="Riley R."/>
            <person name="Labutti K."/>
            <person name="Andreopoulos B."/>
            <person name="Lipzen A."/>
            <person name="Chen C."/>
            <person name="Yanf M."/>
            <person name="Daum C."/>
            <person name="Ng V."/>
            <person name="Clum A."/>
            <person name="Steindorff A."/>
            <person name="Ohm R."/>
            <person name="Martin F."/>
            <person name="Silar P."/>
            <person name="Natvig D."/>
            <person name="Lalanne C."/>
            <person name="Gautier V."/>
            <person name="Ament-Velasquez S.L."/>
            <person name="Kruys A."/>
            <person name="Hutchinson M.I."/>
            <person name="Powell A.J."/>
            <person name="Barry K."/>
            <person name="Miller A.N."/>
            <person name="Grigoriev I.V."/>
            <person name="Debuchy R."/>
            <person name="Gladieux P."/>
            <person name="Thoren M.H."/>
            <person name="Johannesson H."/>
        </authorList>
    </citation>
    <scope>NUCLEOTIDE SEQUENCE</scope>
    <source>
        <strain evidence="1">CBS 314.62</strain>
    </source>
</reference>
<comment type="caution">
    <text evidence="1">The sequence shown here is derived from an EMBL/GenBank/DDBJ whole genome shotgun (WGS) entry which is preliminary data.</text>
</comment>
<organism evidence="1 2">
    <name type="scientific">Podospora appendiculata</name>
    <dbReference type="NCBI Taxonomy" id="314037"/>
    <lineage>
        <taxon>Eukaryota</taxon>
        <taxon>Fungi</taxon>
        <taxon>Dikarya</taxon>
        <taxon>Ascomycota</taxon>
        <taxon>Pezizomycotina</taxon>
        <taxon>Sordariomycetes</taxon>
        <taxon>Sordariomycetidae</taxon>
        <taxon>Sordariales</taxon>
        <taxon>Podosporaceae</taxon>
        <taxon>Podospora</taxon>
    </lineage>
</organism>